<evidence type="ECO:0000256" key="3">
    <source>
        <dbReference type="ARBA" id="ARBA00022827"/>
    </source>
</evidence>
<keyword evidence="3" id="KW-0274">FAD</keyword>
<comment type="caution">
    <text evidence="6">The sequence shown here is derived from an EMBL/GenBank/DDBJ whole genome shotgun (WGS) entry which is preliminary data.</text>
</comment>
<sequence length="480" mass="54284">MERQTIIEELGKIVPSGYMVTDETILKEHSVDRFRKFEKVFGVYSRPVPAALVRPRTPQETADIIRFCNDNKIAVIPRTGGSSIEGGLEAAVPDSIVVDGSEMDQILDIDTYNMQVTCQCGVNLEVLEETLRKLGYTTGHSPQSKPLAQMGGLVATRSIGQFSTLYGGIEDMLVGLEMVMADGTIARIKNCPRRAAGPDIRHIPMGSEGALCFITEVTVKIFKYMPENNKFYSWLLDDMKTGFEILREVMVQGYKPSFARLYDFEDGEYYFSHFCEGKPVLIFMVEGPKGVAEATGTAIEEIVTHFHTYKKVDSHYIDTWYAGLNWNEGKVAEEYKLIEKTHNVGFTTEISANWSNIHDIYENVIMRIKNEIPDITMVGGHSSHSYMNGTNLYFMYYYNVVDCDVTEEITKYHNPINTIIVEETLKRGGSMCHHHGVGKYRVRWIKQEHGSAYPVLKKLKEALDPNNIMNPGTIFPIEDN</sequence>
<dbReference type="Gene3D" id="3.30.465.10">
    <property type="match status" value="1"/>
</dbReference>
<keyword evidence="2" id="KW-0285">Flavoprotein</keyword>
<proteinExistence type="inferred from homology"/>
<dbReference type="Proteomes" id="UP001454086">
    <property type="component" value="Unassembled WGS sequence"/>
</dbReference>
<dbReference type="EMBL" id="JBBMFM010000091">
    <property type="protein sequence ID" value="MEQ2427157.1"/>
    <property type="molecule type" value="Genomic_DNA"/>
</dbReference>
<dbReference type="Pfam" id="PF02913">
    <property type="entry name" value="FAD-oxidase_C"/>
    <property type="match status" value="1"/>
</dbReference>
<keyword evidence="4" id="KW-0560">Oxidoreductase</keyword>
<organism evidence="6 7">
    <name type="scientific">Enterocloster hominis</name>
    <name type="common">ex Hitch et al. 2024</name>
    <dbReference type="NCBI Taxonomy" id="1917870"/>
    <lineage>
        <taxon>Bacteria</taxon>
        <taxon>Bacillati</taxon>
        <taxon>Bacillota</taxon>
        <taxon>Clostridia</taxon>
        <taxon>Lachnospirales</taxon>
        <taxon>Lachnospiraceae</taxon>
        <taxon>Enterocloster</taxon>
    </lineage>
</organism>
<evidence type="ECO:0000256" key="1">
    <source>
        <dbReference type="ARBA" id="ARBA00008000"/>
    </source>
</evidence>
<dbReference type="InterPro" id="IPR036318">
    <property type="entry name" value="FAD-bd_PCMH-like_sf"/>
</dbReference>
<evidence type="ECO:0000259" key="5">
    <source>
        <dbReference type="PROSITE" id="PS51387"/>
    </source>
</evidence>
<evidence type="ECO:0000313" key="7">
    <source>
        <dbReference type="Proteomes" id="UP001454086"/>
    </source>
</evidence>
<dbReference type="InterPro" id="IPR016171">
    <property type="entry name" value="Vanillyl_alc_oxidase_C-sub2"/>
</dbReference>
<dbReference type="PANTHER" id="PTHR46568:SF1">
    <property type="entry name" value="ALKYLDIHYDROXYACETONEPHOSPHATE SYNTHASE, PEROXISOMAL"/>
    <property type="match status" value="1"/>
</dbReference>
<accession>A0ABV1D9V1</accession>
<comment type="similarity">
    <text evidence="1">Belongs to the FAD-binding oxidoreductase/transferase type 4 family.</text>
</comment>
<protein>
    <submittedName>
        <fullName evidence="6">FAD-binding oxidoreductase</fullName>
    </submittedName>
</protein>
<dbReference type="InterPro" id="IPR016169">
    <property type="entry name" value="FAD-bd_PCMH_sub2"/>
</dbReference>
<dbReference type="InterPro" id="IPR006094">
    <property type="entry name" value="Oxid_FAD_bind_N"/>
</dbReference>
<dbReference type="Pfam" id="PF01565">
    <property type="entry name" value="FAD_binding_4"/>
    <property type="match status" value="1"/>
</dbReference>
<dbReference type="InterPro" id="IPR025650">
    <property type="entry name" value="Alkyl-DHAP_Synthase"/>
</dbReference>
<feature type="domain" description="FAD-binding PCMH-type" evidence="5">
    <location>
        <begin position="45"/>
        <end position="224"/>
    </location>
</feature>
<dbReference type="RefSeq" id="WP_008722541.1">
    <property type="nucleotide sequence ID" value="NZ_JBBMFM010000091.1"/>
</dbReference>
<dbReference type="Gene3D" id="1.10.45.10">
    <property type="entry name" value="Vanillyl-alcohol Oxidase, Chain A, domain 4"/>
    <property type="match status" value="1"/>
</dbReference>
<evidence type="ECO:0000256" key="2">
    <source>
        <dbReference type="ARBA" id="ARBA00022630"/>
    </source>
</evidence>
<name>A0ABV1D9V1_9FIRM</name>
<dbReference type="InterPro" id="IPR016166">
    <property type="entry name" value="FAD-bd_PCMH"/>
</dbReference>
<dbReference type="InterPro" id="IPR004113">
    <property type="entry name" value="FAD-bd_oxidored_4_C"/>
</dbReference>
<dbReference type="InterPro" id="IPR016164">
    <property type="entry name" value="FAD-linked_Oxase-like_C"/>
</dbReference>
<evidence type="ECO:0000256" key="4">
    <source>
        <dbReference type="ARBA" id="ARBA00023002"/>
    </source>
</evidence>
<evidence type="ECO:0000313" key="6">
    <source>
        <dbReference type="EMBL" id="MEQ2427157.1"/>
    </source>
</evidence>
<dbReference type="SUPFAM" id="SSF55103">
    <property type="entry name" value="FAD-linked oxidases, C-terminal domain"/>
    <property type="match status" value="1"/>
</dbReference>
<dbReference type="PROSITE" id="PS51387">
    <property type="entry name" value="FAD_PCMH"/>
    <property type="match status" value="1"/>
</dbReference>
<dbReference type="Gene3D" id="3.30.300.330">
    <property type="match status" value="1"/>
</dbReference>
<reference evidence="6 7" key="1">
    <citation type="submission" date="2024-03" db="EMBL/GenBank/DDBJ databases">
        <title>Human intestinal bacterial collection.</title>
        <authorList>
            <person name="Pauvert C."/>
            <person name="Hitch T.C.A."/>
            <person name="Clavel T."/>
        </authorList>
    </citation>
    <scope>NUCLEOTIDE SEQUENCE [LARGE SCALE GENOMIC DNA]</scope>
    <source>
        <strain evidence="6 7">CLA-SR-H021</strain>
    </source>
</reference>
<dbReference type="PANTHER" id="PTHR46568">
    <property type="entry name" value="ALKYLDIHYDROXYACETONEPHOSPHATE SYNTHASE, PEROXISOMAL"/>
    <property type="match status" value="1"/>
</dbReference>
<gene>
    <name evidence="6" type="ORF">WMQ36_19505</name>
</gene>
<keyword evidence="7" id="KW-1185">Reference proteome</keyword>
<dbReference type="SUPFAM" id="SSF56176">
    <property type="entry name" value="FAD-binding/transporter-associated domain-like"/>
    <property type="match status" value="1"/>
</dbReference>